<feature type="region of interest" description="Disordered" evidence="1">
    <location>
        <begin position="74"/>
        <end position="99"/>
    </location>
</feature>
<protein>
    <recommendedName>
        <fullName evidence="6">Factor arrest protein 11</fullName>
    </recommendedName>
</protein>
<evidence type="ECO:0000313" key="4">
    <source>
        <dbReference type="EMBL" id="ODV85058.1"/>
    </source>
</evidence>
<dbReference type="Pfam" id="PF07923">
    <property type="entry name" value="N1221"/>
    <property type="match status" value="1"/>
</dbReference>
<evidence type="ECO:0000313" key="5">
    <source>
        <dbReference type="Proteomes" id="UP000094801"/>
    </source>
</evidence>
<feature type="domain" description="Far11/STRP C-terminal" evidence="3">
    <location>
        <begin position="597"/>
        <end position="1036"/>
    </location>
</feature>
<dbReference type="PANTHER" id="PTHR13239:SF4">
    <property type="entry name" value="AT25231P"/>
    <property type="match status" value="1"/>
</dbReference>
<dbReference type="OrthoDB" id="18234at2759"/>
<dbReference type="InterPro" id="IPR012486">
    <property type="entry name" value="Far11/STRP_N"/>
</dbReference>
<name>A0A1E4SZZ1_9ASCO</name>
<feature type="compositionally biased region" description="Polar residues" evidence="1">
    <location>
        <begin position="35"/>
        <end position="56"/>
    </location>
</feature>
<dbReference type="SMART" id="SM01292">
    <property type="entry name" value="N1221"/>
    <property type="match status" value="1"/>
</dbReference>
<feature type="region of interest" description="Disordered" evidence="1">
    <location>
        <begin position="31"/>
        <end position="56"/>
    </location>
</feature>
<feature type="compositionally biased region" description="Low complexity" evidence="1">
    <location>
        <begin position="387"/>
        <end position="401"/>
    </location>
</feature>
<sequence length="1057" mass="122974">MDQAEFDSRTVAEKSHVDQELNIQIEDLILDPTASGGSPNHINVENGNTSTEFPNNLRSPTVRTLRSPILQQFPFSNNGESLQPEEPVTDGSQTAAERDPIEPELEPSIEDLEYFGFSDAVIDKGEMMETSDDQDILSSPHSSFSFGDDDDDNAKEIDGLNNFNIILEYPELLFNYKELSSFQDEINDWFCYKQLSELKQIKQVYETTEPLADFNGLETKKKVSILQKYSEPLLLADTSSNSVSVFKSTICLCYLAMGAYGTVEDQYQHGDSIVATTKLFTDEPILIPIISLIKLRATQLTDMTIEERQISDQRLLRVWSQELEYAMTILYIVLTRVLTDKEKDHGEIVRLREIVDKTDLLFSLVKSIDAWKCIKSGTNETEANEGQPQQTQSTQQKSNQPAAPSIKIRHVIQLLCKLLLLQFGDHEMIQSTKSFLKYKYEDGKLFHDSTRYNESNGSKKDVLSPLDYHYYRSELITRYPSFTPPKFEVSQILEISLNNDQDSESESISKYISTAALLVNQHHNLKPRLPLNQSMVPPEIHIATPAPSPTLSPQHTDGYNNHSNISELEHSNGQGRKKMFITQPHYPNLYPLTDEVPYSIKEAANIFYSHAEKSYKTTQFVDTYESFIKEEQGIKESNMEQETKKFHYTEQDLKENPIFEDEIKVLQRVEDFYGKCLPYLNSLVIVMLQIISSNTLPPPINLKTQQSAQQPYQKPPQKPYLSKDLKEYDKRKLDLTRVKEACLKSSSMILLLLQKWFKLSHILKHEYFTSLIFDNNYYQLLFKFLNSNQLDSQFDSTFDLNDPETLIKNRVVYCDYEPLFNLTEYNFFRTCLSLSNSKREFESISEEDQIDLIFKSDAEPYEAFFPPFNGRSKIKITRPNERYCVILTNLLKTLYHTISDFKIQRIYKLLEVRPTENLRFYLTLYNLDIYKPILKIVKLLSPFNGKKWRSNNMDLISFVYLFYDIGLRDQWLNNLFTINLSERLRMAWENESSLRCLLKYYHFKNYKPQMKDFGYYDEKFSDGDEFDKGGFFARELEKMDLYEFLKGSIQMDPDYES</sequence>
<dbReference type="InterPro" id="IPR040185">
    <property type="entry name" value="Far11/STRP"/>
</dbReference>
<accession>A0A1E4SZZ1</accession>
<dbReference type="SMART" id="SM01293">
    <property type="entry name" value="DUF3402"/>
    <property type="match status" value="1"/>
</dbReference>
<evidence type="ECO:0008006" key="6">
    <source>
        <dbReference type="Google" id="ProtNLM"/>
    </source>
</evidence>
<proteinExistence type="predicted"/>
<dbReference type="GO" id="GO:0005829">
    <property type="term" value="C:cytosol"/>
    <property type="evidence" value="ECO:0007669"/>
    <property type="project" value="TreeGrafter"/>
</dbReference>
<evidence type="ECO:0000259" key="3">
    <source>
        <dbReference type="SMART" id="SM01293"/>
    </source>
</evidence>
<feature type="compositionally biased region" description="Basic and acidic residues" evidence="1">
    <location>
        <begin position="1"/>
        <end position="19"/>
    </location>
</feature>
<keyword evidence="5" id="KW-1185">Reference proteome</keyword>
<reference evidence="5" key="1">
    <citation type="submission" date="2016-04" db="EMBL/GenBank/DDBJ databases">
        <title>Comparative genomics of biotechnologically important yeasts.</title>
        <authorList>
            <consortium name="DOE Joint Genome Institute"/>
            <person name="Riley R."/>
            <person name="Haridas S."/>
            <person name="Wolfe K.H."/>
            <person name="Lopes M.R."/>
            <person name="Hittinger C.T."/>
            <person name="Goker M."/>
            <person name="Salamov A."/>
            <person name="Wisecaver J."/>
            <person name="Long T.M."/>
            <person name="Aerts A.L."/>
            <person name="Barry K."/>
            <person name="Choi C."/>
            <person name="Clum A."/>
            <person name="Coughlan A.Y."/>
            <person name="Deshpande S."/>
            <person name="Douglass A.P."/>
            <person name="Hanson S.J."/>
            <person name="Klenk H.-P."/>
            <person name="Labutti K."/>
            <person name="Lapidus A."/>
            <person name="Lindquist E."/>
            <person name="Lipzen A."/>
            <person name="Meier-Kolthoff J.P."/>
            <person name="Ohm R.A."/>
            <person name="Otillar R.P."/>
            <person name="Pangilinan J."/>
            <person name="Peng Y."/>
            <person name="Rokas A."/>
            <person name="Rosa C.A."/>
            <person name="Scheuner C."/>
            <person name="Sibirny A.A."/>
            <person name="Slot J.C."/>
            <person name="Stielow J.B."/>
            <person name="Sun H."/>
            <person name="Kurtzman C.P."/>
            <person name="Blackwell M."/>
            <person name="Grigoriev I.V."/>
            <person name="Jeffries T.W."/>
        </authorList>
    </citation>
    <scope>NUCLEOTIDE SEQUENCE [LARGE SCALE GENOMIC DNA]</scope>
    <source>
        <strain evidence="5">NRRL YB-2248</strain>
    </source>
</reference>
<dbReference type="InterPro" id="IPR021819">
    <property type="entry name" value="Far11/STRP_C"/>
</dbReference>
<dbReference type="Pfam" id="PF11882">
    <property type="entry name" value="DUF3402"/>
    <property type="match status" value="1"/>
</dbReference>
<dbReference type="GO" id="GO:0007010">
    <property type="term" value="P:cytoskeleton organization"/>
    <property type="evidence" value="ECO:0007669"/>
    <property type="project" value="TreeGrafter"/>
</dbReference>
<dbReference type="Proteomes" id="UP000094801">
    <property type="component" value="Unassembled WGS sequence"/>
</dbReference>
<organism evidence="4 5">
    <name type="scientific">[Candida] arabinofermentans NRRL YB-2248</name>
    <dbReference type="NCBI Taxonomy" id="983967"/>
    <lineage>
        <taxon>Eukaryota</taxon>
        <taxon>Fungi</taxon>
        <taxon>Dikarya</taxon>
        <taxon>Ascomycota</taxon>
        <taxon>Saccharomycotina</taxon>
        <taxon>Pichiomycetes</taxon>
        <taxon>Pichiales</taxon>
        <taxon>Pichiaceae</taxon>
        <taxon>Ogataea</taxon>
        <taxon>Ogataea/Candida clade</taxon>
    </lineage>
</organism>
<dbReference type="EMBL" id="KV453854">
    <property type="protein sequence ID" value="ODV85058.1"/>
    <property type="molecule type" value="Genomic_DNA"/>
</dbReference>
<evidence type="ECO:0000256" key="1">
    <source>
        <dbReference type="SAM" id="MobiDB-lite"/>
    </source>
</evidence>
<dbReference type="STRING" id="983967.A0A1E4SZZ1"/>
<feature type="region of interest" description="Disordered" evidence="1">
    <location>
        <begin position="379"/>
        <end position="402"/>
    </location>
</feature>
<feature type="region of interest" description="Disordered" evidence="1">
    <location>
        <begin position="1"/>
        <end position="20"/>
    </location>
</feature>
<gene>
    <name evidence="4" type="ORF">CANARDRAFT_170623</name>
</gene>
<evidence type="ECO:0000259" key="2">
    <source>
        <dbReference type="SMART" id="SM01292"/>
    </source>
</evidence>
<dbReference type="PANTHER" id="PTHR13239">
    <property type="entry name" value="PROTEIN REQUIRED FOR HYPHAL ANASTOMOSIS HAM-2"/>
    <property type="match status" value="1"/>
</dbReference>
<dbReference type="AlphaFoldDB" id="A0A1E4SZZ1"/>
<feature type="domain" description="Far11/STRP N-terminal" evidence="2">
    <location>
        <begin position="169"/>
        <end position="495"/>
    </location>
</feature>
<feature type="region of interest" description="Disordered" evidence="1">
    <location>
        <begin position="129"/>
        <end position="148"/>
    </location>
</feature>